<dbReference type="PANTHER" id="PTHR33121:SF76">
    <property type="entry name" value="SIGNALING PROTEIN"/>
    <property type="match status" value="1"/>
</dbReference>
<dbReference type="RefSeq" id="WP_405341151.1">
    <property type="nucleotide sequence ID" value="NZ_JBANFI010000009.1"/>
</dbReference>
<evidence type="ECO:0000256" key="1">
    <source>
        <dbReference type="SAM" id="MobiDB-lite"/>
    </source>
</evidence>
<dbReference type="SMART" id="SM00052">
    <property type="entry name" value="EAL"/>
    <property type="match status" value="1"/>
</dbReference>
<dbReference type="Gene3D" id="3.20.20.450">
    <property type="entry name" value="EAL domain"/>
    <property type="match status" value="1"/>
</dbReference>
<evidence type="ECO:0000313" key="4">
    <source>
        <dbReference type="Proteomes" id="UP001621714"/>
    </source>
</evidence>
<dbReference type="InterPro" id="IPR050706">
    <property type="entry name" value="Cyclic-di-GMP_PDE-like"/>
</dbReference>
<evidence type="ECO:0000313" key="3">
    <source>
        <dbReference type="EMBL" id="MFK7161739.1"/>
    </source>
</evidence>
<comment type="caution">
    <text evidence="3">The sequence shown here is derived from an EMBL/GenBank/DDBJ whole genome shotgun (WGS) entry which is preliminary data.</text>
</comment>
<dbReference type="SUPFAM" id="SSF141868">
    <property type="entry name" value="EAL domain-like"/>
    <property type="match status" value="1"/>
</dbReference>
<dbReference type="InterPro" id="IPR035919">
    <property type="entry name" value="EAL_sf"/>
</dbReference>
<evidence type="ECO:0000259" key="2">
    <source>
        <dbReference type="PROSITE" id="PS50883"/>
    </source>
</evidence>
<keyword evidence="4" id="KW-1185">Reference proteome</keyword>
<dbReference type="PROSITE" id="PS50883">
    <property type="entry name" value="EAL"/>
    <property type="match status" value="1"/>
</dbReference>
<proteinExistence type="predicted"/>
<dbReference type="InterPro" id="IPR001633">
    <property type="entry name" value="EAL_dom"/>
</dbReference>
<reference evidence="3 4" key="1">
    <citation type="submission" date="2024-02" db="EMBL/GenBank/DDBJ databases">
        <title>Marinospirillum sp. MEB 164 isolated from Lonar lake sediment.</title>
        <authorList>
            <person name="Joshi A."/>
            <person name="Thite S."/>
        </authorList>
    </citation>
    <scope>NUCLEOTIDE SEQUENCE [LARGE SCALE GENOMIC DNA]</scope>
    <source>
        <strain evidence="3 4">MEB164</strain>
    </source>
</reference>
<dbReference type="PANTHER" id="PTHR33121">
    <property type="entry name" value="CYCLIC DI-GMP PHOSPHODIESTERASE PDEF"/>
    <property type="match status" value="1"/>
</dbReference>
<feature type="region of interest" description="Disordered" evidence="1">
    <location>
        <begin position="12"/>
        <end position="38"/>
    </location>
</feature>
<accession>A0ABW8Q0T1</accession>
<gene>
    <name evidence="3" type="ORF">V6U78_11895</name>
</gene>
<sequence length="294" mass="33063">MDNQHLGVAGWGQSEWAGSDAAPNMDLGGADRSAPEQTQQDIDLLKQLLRQRHLTSVYQPLVHLPSQRIFAWEALSRGPQHTRLFAPTPLFKLAREQGLLVDLENLSREQALKGFARQSLPGRLFINISPDLLIQKEHQPGRTLAWVQALGLQAHQVVIELTEQQPTEDYVLMRQAIRHYRDMGFQVALDDLGSGYSGLIMWSELRPDFVKIDRHFVQGIHQDPVKEHFVRFILNTAQALGTQVIAEGVETALELSCLARLGVMLVQGYYFARPHAQPKTSLPAALFEIPDLTN</sequence>
<protein>
    <submittedName>
        <fullName evidence="3">EAL domain-containing protein</fullName>
    </submittedName>
</protein>
<dbReference type="Proteomes" id="UP001621714">
    <property type="component" value="Unassembled WGS sequence"/>
</dbReference>
<dbReference type="EMBL" id="JBANFI010000009">
    <property type="protein sequence ID" value="MFK7161739.1"/>
    <property type="molecule type" value="Genomic_DNA"/>
</dbReference>
<feature type="domain" description="EAL" evidence="2">
    <location>
        <begin position="38"/>
        <end position="288"/>
    </location>
</feature>
<dbReference type="Pfam" id="PF00563">
    <property type="entry name" value="EAL"/>
    <property type="match status" value="1"/>
</dbReference>
<organism evidence="3 4">
    <name type="scientific">Marinospirillum alkalitolerans</name>
    <dbReference type="NCBI Taxonomy" id="3123374"/>
    <lineage>
        <taxon>Bacteria</taxon>
        <taxon>Pseudomonadati</taxon>
        <taxon>Pseudomonadota</taxon>
        <taxon>Gammaproteobacteria</taxon>
        <taxon>Oceanospirillales</taxon>
        <taxon>Oceanospirillaceae</taxon>
        <taxon>Marinospirillum</taxon>
    </lineage>
</organism>
<dbReference type="CDD" id="cd01948">
    <property type="entry name" value="EAL"/>
    <property type="match status" value="1"/>
</dbReference>
<name>A0ABW8Q0T1_9GAMM</name>